<dbReference type="SUPFAM" id="SSF48452">
    <property type="entry name" value="TPR-like"/>
    <property type="match status" value="1"/>
</dbReference>
<dbReference type="Pfam" id="PF13041">
    <property type="entry name" value="PPR_2"/>
    <property type="match status" value="2"/>
</dbReference>
<dbReference type="FunFam" id="1.25.40.10:FF:000344">
    <property type="entry name" value="Pentatricopeptide repeat-containing protein"/>
    <property type="match status" value="1"/>
</dbReference>
<dbReference type="PANTHER" id="PTHR47926">
    <property type="entry name" value="PENTATRICOPEPTIDE REPEAT-CONTAINING PROTEIN"/>
    <property type="match status" value="1"/>
</dbReference>
<dbReference type="InterPro" id="IPR002885">
    <property type="entry name" value="PPR_rpt"/>
</dbReference>
<keyword evidence="1" id="KW-0677">Repeat</keyword>
<evidence type="ECO:0000256" key="1">
    <source>
        <dbReference type="ARBA" id="ARBA00022737"/>
    </source>
</evidence>
<dbReference type="InterPro" id="IPR011990">
    <property type="entry name" value="TPR-like_helical_dom_sf"/>
</dbReference>
<proteinExistence type="predicted"/>
<reference evidence="3" key="1">
    <citation type="submission" date="2022-05" db="EMBL/GenBank/DDBJ databases">
        <title>The Musa troglodytarum L. genome provides insights into the mechanism of non-climacteric behaviour and enrichment of carotenoids.</title>
        <authorList>
            <person name="Wang J."/>
        </authorList>
    </citation>
    <scope>NUCLEOTIDE SEQUENCE</scope>
    <source>
        <tissue evidence="3">Leaf</tissue>
    </source>
</reference>
<dbReference type="GO" id="GO:0009451">
    <property type="term" value="P:RNA modification"/>
    <property type="evidence" value="ECO:0007669"/>
    <property type="project" value="InterPro"/>
</dbReference>
<dbReference type="Pfam" id="PF01535">
    <property type="entry name" value="PPR"/>
    <property type="match status" value="4"/>
</dbReference>
<evidence type="ECO:0000256" key="2">
    <source>
        <dbReference type="PROSITE-ProRule" id="PRU00708"/>
    </source>
</evidence>
<dbReference type="InterPro" id="IPR046960">
    <property type="entry name" value="PPR_At4g14850-like_plant"/>
</dbReference>
<name>A0A9E7JLX9_9LILI</name>
<feature type="repeat" description="PPR" evidence="2">
    <location>
        <begin position="5"/>
        <end position="35"/>
    </location>
</feature>
<feature type="repeat" description="PPR" evidence="2">
    <location>
        <begin position="169"/>
        <end position="203"/>
    </location>
</feature>
<dbReference type="InterPro" id="IPR046848">
    <property type="entry name" value="E_motif"/>
</dbReference>
<feature type="repeat" description="PPR" evidence="2">
    <location>
        <begin position="36"/>
        <end position="70"/>
    </location>
</feature>
<dbReference type="Gene3D" id="1.25.40.10">
    <property type="entry name" value="Tetratricopeptide repeat domain"/>
    <property type="match status" value="4"/>
</dbReference>
<dbReference type="PANTHER" id="PTHR47926:SF468">
    <property type="entry name" value="PENTATRICOPEPTIDE REPEAT-CONTAINING PROTEIN"/>
    <property type="match status" value="1"/>
</dbReference>
<dbReference type="NCBIfam" id="TIGR00756">
    <property type="entry name" value="PPR"/>
    <property type="match status" value="5"/>
</dbReference>
<dbReference type="Pfam" id="PF20431">
    <property type="entry name" value="E_motif"/>
    <property type="match status" value="1"/>
</dbReference>
<dbReference type="PROSITE" id="PS51375">
    <property type="entry name" value="PPR"/>
    <property type="match status" value="4"/>
</dbReference>
<evidence type="ECO:0000313" key="4">
    <source>
        <dbReference type="Proteomes" id="UP001055439"/>
    </source>
</evidence>
<dbReference type="OrthoDB" id="185373at2759"/>
<gene>
    <name evidence="3" type="ORF">MUK42_27970</name>
</gene>
<dbReference type="AlphaFoldDB" id="A0A9E7JLX9"/>
<protein>
    <submittedName>
        <fullName evidence="3">PPR repeat</fullName>
    </submittedName>
</protein>
<sequence length="388" mass="42912">MPYRNLVSWNTMIAGYSHNGCVAEAAELFDRMPKRDAFSWTLMITCYTRNGELEEARRLFDRMPGKDLVSWNTVLSGYTQNGEMGMGSKFFDRMMRKEGKDPDWSTFACALSGCANLAALQVGTQLHNLLLKSGHIIDIFAGNALITMYARCGRILTARQVFDEMVSVDLVSWNSLIAGHALNGYAKAAISIFQEMKKNGVAPDEVTFIGLLSACSHAGMVDDGSRDYPITPVAEHYACVVDLLGRAGRLGEALKLVKGMPIKANAGIWGSLLGACRMHKNPEVANVAAEKLFEFEPHTTSNYVLLSNIHAEAGSWGEVERVRVLMKERGVWKQPARSWIEIKNEVRSFSSDDSTEPRAAEVFMVLRVLNAQMRNIGHMSDSSLLDCG</sequence>
<dbReference type="Proteomes" id="UP001055439">
    <property type="component" value="Chromosome 2"/>
</dbReference>
<evidence type="ECO:0000313" key="3">
    <source>
        <dbReference type="EMBL" id="URD85606.1"/>
    </source>
</evidence>
<dbReference type="EMBL" id="CP097504">
    <property type="protein sequence ID" value="URD85606.1"/>
    <property type="molecule type" value="Genomic_DNA"/>
</dbReference>
<feature type="repeat" description="PPR" evidence="2">
    <location>
        <begin position="138"/>
        <end position="168"/>
    </location>
</feature>
<dbReference type="FunFam" id="1.25.40.10:FF:000366">
    <property type="entry name" value="Pentatricopeptide (PPR) repeat-containing protein"/>
    <property type="match status" value="1"/>
</dbReference>
<dbReference type="GO" id="GO:0003723">
    <property type="term" value="F:RNA binding"/>
    <property type="evidence" value="ECO:0007669"/>
    <property type="project" value="InterPro"/>
</dbReference>
<accession>A0A9E7JLX9</accession>
<organism evidence="3 4">
    <name type="scientific">Musa troglodytarum</name>
    <name type="common">fe'i banana</name>
    <dbReference type="NCBI Taxonomy" id="320322"/>
    <lineage>
        <taxon>Eukaryota</taxon>
        <taxon>Viridiplantae</taxon>
        <taxon>Streptophyta</taxon>
        <taxon>Embryophyta</taxon>
        <taxon>Tracheophyta</taxon>
        <taxon>Spermatophyta</taxon>
        <taxon>Magnoliopsida</taxon>
        <taxon>Liliopsida</taxon>
        <taxon>Zingiberales</taxon>
        <taxon>Musaceae</taxon>
        <taxon>Musa</taxon>
    </lineage>
</organism>
<keyword evidence="4" id="KW-1185">Reference proteome</keyword>